<dbReference type="Proteomes" id="UP001331561">
    <property type="component" value="Unassembled WGS sequence"/>
</dbReference>
<dbReference type="InterPro" id="IPR029021">
    <property type="entry name" value="Prot-tyrosine_phosphatase-like"/>
</dbReference>
<comment type="caution">
    <text evidence="2">The sequence shown here is derived from an EMBL/GenBank/DDBJ whole genome shotgun (WGS) entry which is preliminary data.</text>
</comment>
<dbReference type="Gene3D" id="3.90.190.10">
    <property type="entry name" value="Protein tyrosine phosphatase superfamily"/>
    <property type="match status" value="1"/>
</dbReference>
<proteinExistence type="predicted"/>
<dbReference type="EMBL" id="JAYXHS010000003">
    <property type="protein sequence ID" value="MEC5387436.1"/>
    <property type="molecule type" value="Genomic_DNA"/>
</dbReference>
<dbReference type="InterPro" id="IPR055214">
    <property type="entry name" value="PTP-NADK"/>
</dbReference>
<name>A0ABU6K6W3_9RHOO</name>
<sequence>MALLGWAAIFHSSFATMNITEIHRFVAIDDWLATAGQPKEQGLAAIAAAGFETIINLALHDDPRYSLEDEPGLVVALGMRYIHIPVQFKAPGLPELQAFYAAMAAHAGRKLFVHCASNYRVPVFLALYRIQRLGWLPDEAFAQMREVWEPDEVWLAFIEQALQATRQ</sequence>
<accession>A0ABU6K6W3</accession>
<evidence type="ECO:0000313" key="2">
    <source>
        <dbReference type="EMBL" id="MEC5387436.1"/>
    </source>
</evidence>
<keyword evidence="3" id="KW-1185">Reference proteome</keyword>
<gene>
    <name evidence="2" type="ORF">VVD49_17025</name>
</gene>
<dbReference type="Pfam" id="PF22741">
    <property type="entry name" value="PTP-NADK"/>
    <property type="match status" value="1"/>
</dbReference>
<reference evidence="2 3" key="1">
    <citation type="submission" date="2024-01" db="EMBL/GenBank/DDBJ databases">
        <title>Uliginosibacterium soil sp. nov.</title>
        <authorList>
            <person name="Lv Y."/>
        </authorList>
    </citation>
    <scope>NUCLEOTIDE SEQUENCE [LARGE SCALE GENOMIC DNA]</scope>
    <source>
        <strain evidence="2 3">H3</strain>
    </source>
</reference>
<evidence type="ECO:0000313" key="3">
    <source>
        <dbReference type="Proteomes" id="UP001331561"/>
    </source>
</evidence>
<evidence type="ECO:0000259" key="1">
    <source>
        <dbReference type="Pfam" id="PF22741"/>
    </source>
</evidence>
<dbReference type="SUPFAM" id="SSF52799">
    <property type="entry name" value="(Phosphotyrosine protein) phosphatases II"/>
    <property type="match status" value="1"/>
</dbReference>
<dbReference type="CDD" id="cd14503">
    <property type="entry name" value="PTP-bact"/>
    <property type="match status" value="1"/>
</dbReference>
<dbReference type="RefSeq" id="WP_327600405.1">
    <property type="nucleotide sequence ID" value="NZ_JAYXHS010000003.1"/>
</dbReference>
<feature type="domain" description="DSP-PTPase phosphatase fused to NAD+ Kinase" evidence="1">
    <location>
        <begin position="34"/>
        <end position="129"/>
    </location>
</feature>
<protein>
    <submittedName>
        <fullName evidence="2">Protein tyrosine phosphatase family protein</fullName>
    </submittedName>
</protein>
<organism evidence="2 3">
    <name type="scientific">Uliginosibacterium silvisoli</name>
    <dbReference type="NCBI Taxonomy" id="3114758"/>
    <lineage>
        <taxon>Bacteria</taxon>
        <taxon>Pseudomonadati</taxon>
        <taxon>Pseudomonadota</taxon>
        <taxon>Betaproteobacteria</taxon>
        <taxon>Rhodocyclales</taxon>
        <taxon>Zoogloeaceae</taxon>
        <taxon>Uliginosibacterium</taxon>
    </lineage>
</organism>